<reference evidence="2 3" key="1">
    <citation type="submission" date="2020-06" db="EMBL/GenBank/DDBJ databases">
        <title>Genome mining for natural products.</title>
        <authorList>
            <person name="Zhang B."/>
            <person name="Shi J."/>
            <person name="Ge H."/>
        </authorList>
    </citation>
    <scope>NUCLEOTIDE SEQUENCE [LARGE SCALE GENOMIC DNA]</scope>
    <source>
        <strain evidence="2 3">NA00687</strain>
    </source>
</reference>
<dbReference type="Proteomes" id="UP000509303">
    <property type="component" value="Chromosome"/>
</dbReference>
<dbReference type="AlphaFoldDB" id="A0A7H8NJV8"/>
<feature type="transmembrane region" description="Helical" evidence="1">
    <location>
        <begin position="139"/>
        <end position="157"/>
    </location>
</feature>
<sequence length="158" mass="16278">MRRAGESAYGLLLLGRHVVMALIVLVVLAAGVWTSWGTAQHAMFTKGKERGMLTVAACHDDWCTGPFTAGAAGADHPKVRIDATVTDGKGQRVPVVLKPGTHDAVRTGLPGLLYAWVPLGGALLLASVLLAGALRLHRAAWALGLAGAGVLGAAFVVL</sequence>
<evidence type="ECO:0000313" key="3">
    <source>
        <dbReference type="Proteomes" id="UP000509303"/>
    </source>
</evidence>
<keyword evidence="1" id="KW-0812">Transmembrane</keyword>
<organism evidence="2 3">
    <name type="scientific">Streptomyces buecherae</name>
    <dbReference type="NCBI Taxonomy" id="2763006"/>
    <lineage>
        <taxon>Bacteria</taxon>
        <taxon>Bacillati</taxon>
        <taxon>Actinomycetota</taxon>
        <taxon>Actinomycetes</taxon>
        <taxon>Kitasatosporales</taxon>
        <taxon>Streptomycetaceae</taxon>
        <taxon>Streptomyces</taxon>
    </lineage>
</organism>
<dbReference type="EMBL" id="CP054929">
    <property type="protein sequence ID" value="QKW54722.1"/>
    <property type="molecule type" value="Genomic_DNA"/>
</dbReference>
<feature type="transmembrane region" description="Helical" evidence="1">
    <location>
        <begin position="12"/>
        <end position="36"/>
    </location>
</feature>
<evidence type="ECO:0000256" key="1">
    <source>
        <dbReference type="SAM" id="Phobius"/>
    </source>
</evidence>
<feature type="transmembrane region" description="Helical" evidence="1">
    <location>
        <begin position="113"/>
        <end position="132"/>
    </location>
</feature>
<proteinExistence type="predicted"/>
<name>A0A7H8NJV8_9ACTN</name>
<gene>
    <name evidence="2" type="ORF">HUT08_23470</name>
</gene>
<keyword evidence="3" id="KW-1185">Reference proteome</keyword>
<accession>A0A7H8NJV8</accession>
<keyword evidence="1" id="KW-0472">Membrane</keyword>
<evidence type="ECO:0000313" key="2">
    <source>
        <dbReference type="EMBL" id="QKW54722.1"/>
    </source>
</evidence>
<keyword evidence="1" id="KW-1133">Transmembrane helix</keyword>
<protein>
    <submittedName>
        <fullName evidence="2">Uncharacterized protein</fullName>
    </submittedName>
</protein>